<dbReference type="SUPFAM" id="SSF51690">
    <property type="entry name" value="Nicotinate/Quinolinate PRTase C-terminal domain-like"/>
    <property type="match status" value="1"/>
</dbReference>
<keyword evidence="4 5" id="KW-0808">Transferase</keyword>
<dbReference type="GO" id="GO:0004514">
    <property type="term" value="F:nicotinate-nucleotide diphosphorylase (carboxylating) activity"/>
    <property type="evidence" value="ECO:0007669"/>
    <property type="project" value="InterPro"/>
</dbReference>
<dbReference type="EMBL" id="NSJD01000001">
    <property type="protein sequence ID" value="PAT41677.1"/>
    <property type="molecule type" value="Genomic_DNA"/>
</dbReference>
<evidence type="ECO:0000256" key="2">
    <source>
        <dbReference type="ARBA" id="ARBA00019205"/>
    </source>
</evidence>
<dbReference type="InterPro" id="IPR037128">
    <property type="entry name" value="Quinolinate_PRibosylTase_N_sf"/>
</dbReference>
<protein>
    <recommendedName>
        <fullName evidence="2">Putative pyrophosphorylase ModD</fullName>
    </recommendedName>
</protein>
<dbReference type="Gene3D" id="3.90.1170.20">
    <property type="entry name" value="Quinolinate phosphoribosyl transferase, N-terminal domain"/>
    <property type="match status" value="1"/>
</dbReference>
<reference evidence="8 9" key="1">
    <citation type="submission" date="2017-08" db="EMBL/GenBank/DDBJ databases">
        <title>WGS of Clinical strains of the CDC Group NO-1 linked to zoonotic infections in humans.</title>
        <authorList>
            <person name="Bernier A.-M."/>
            <person name="Bernard K."/>
        </authorList>
    </citation>
    <scope>NUCLEOTIDE SEQUENCE [LARGE SCALE GENOMIC DNA]</scope>
    <source>
        <strain evidence="8 9">NML79-0751</strain>
    </source>
</reference>
<dbReference type="InterPro" id="IPR022412">
    <property type="entry name" value="Quinolinate_PRibosylTrfase_N"/>
</dbReference>
<organism evidence="8 9">
    <name type="scientific">Vandammella animalimorsus</name>
    <dbReference type="NCBI Taxonomy" id="2029117"/>
    <lineage>
        <taxon>Bacteria</taxon>
        <taxon>Pseudomonadati</taxon>
        <taxon>Pseudomonadota</taxon>
        <taxon>Betaproteobacteria</taxon>
        <taxon>Burkholderiales</taxon>
        <taxon>Comamonadaceae</taxon>
        <taxon>Vandammella</taxon>
    </lineage>
</organism>
<sequence length="302" mass="31688">MSAVFFDHASIDAWIAEDAPHLDLTTHLLGIGQRNACMRLVLRTQATAACTEEAARLVQHCGGQVLELLPSGSAAAPGSVLLRAAGQAQALLRAWKVAQNLLEYACGVAAATARMVQAVQAVAPQVAVLTTRKHPPGLRRIALKATLSAGAFPHRLGVGETLLVFPQHRVLLGDADAQAGGDSSDGDDGDEGHWQALGQRLAQRKAWLSEKKCVIEAHTLQEALQAAAIGAEVVQLDKATPEQLQAWCPVLRQQHPGLRLLAAGGIRPDNAAAYAASGVDALVTSSLHYAPPADIGVQITPQ</sequence>
<dbReference type="Gene3D" id="3.20.20.70">
    <property type="entry name" value="Aldolase class I"/>
    <property type="match status" value="1"/>
</dbReference>
<dbReference type="InterPro" id="IPR006242">
    <property type="entry name" value="ModD"/>
</dbReference>
<dbReference type="InterPro" id="IPR013785">
    <property type="entry name" value="Aldolase_TIM"/>
</dbReference>
<name>A0A2A2AV97_9BURK</name>
<accession>A0A2A2AV97</accession>
<dbReference type="Pfam" id="PF01729">
    <property type="entry name" value="QRPTase_C"/>
    <property type="match status" value="2"/>
</dbReference>
<feature type="domain" description="Quinolinate phosphoribosyl transferase N-terminal" evidence="7">
    <location>
        <begin position="23"/>
        <end position="106"/>
    </location>
</feature>
<evidence type="ECO:0000256" key="3">
    <source>
        <dbReference type="ARBA" id="ARBA00022676"/>
    </source>
</evidence>
<dbReference type="AlphaFoldDB" id="A0A2A2AV97"/>
<evidence type="ECO:0000313" key="8">
    <source>
        <dbReference type="EMBL" id="PAT41677.1"/>
    </source>
</evidence>
<dbReference type="NCBIfam" id="TIGR01334">
    <property type="entry name" value="modD"/>
    <property type="match status" value="1"/>
</dbReference>
<feature type="domain" description="Quinolinate phosphoribosyl transferase C-terminal" evidence="6">
    <location>
        <begin position="205"/>
        <end position="297"/>
    </location>
</feature>
<dbReference type="Proteomes" id="UP000218644">
    <property type="component" value="Unassembled WGS sequence"/>
</dbReference>
<dbReference type="PANTHER" id="PTHR32179">
    <property type="entry name" value="NICOTINATE-NUCLEOTIDE PYROPHOSPHORYLASE [CARBOXYLATING]"/>
    <property type="match status" value="1"/>
</dbReference>
<dbReference type="InterPro" id="IPR027277">
    <property type="entry name" value="NadC/ModD"/>
</dbReference>
<evidence type="ECO:0000259" key="7">
    <source>
        <dbReference type="Pfam" id="PF02749"/>
    </source>
</evidence>
<dbReference type="InterPro" id="IPR036068">
    <property type="entry name" value="Nicotinate_pribotase-like_C"/>
</dbReference>
<dbReference type="RefSeq" id="WP_095556097.1">
    <property type="nucleotide sequence ID" value="NZ_NSJD01000001.1"/>
</dbReference>
<dbReference type="PANTHER" id="PTHR32179:SF4">
    <property type="entry name" value="PYROPHOSPHORYLASE MODD-RELATED"/>
    <property type="match status" value="1"/>
</dbReference>
<keyword evidence="3 5" id="KW-0328">Glycosyltransferase</keyword>
<evidence type="ECO:0000313" key="9">
    <source>
        <dbReference type="Proteomes" id="UP000218644"/>
    </source>
</evidence>
<dbReference type="GO" id="GO:0009435">
    <property type="term" value="P:NAD+ biosynthetic process"/>
    <property type="evidence" value="ECO:0007669"/>
    <property type="project" value="InterPro"/>
</dbReference>
<dbReference type="InterPro" id="IPR002638">
    <property type="entry name" value="Quinolinate_PRibosylTrfase_C"/>
</dbReference>
<dbReference type="GO" id="GO:0034213">
    <property type="term" value="P:quinolinate catabolic process"/>
    <property type="evidence" value="ECO:0007669"/>
    <property type="project" value="TreeGrafter"/>
</dbReference>
<proteinExistence type="inferred from homology"/>
<dbReference type="SUPFAM" id="SSF54675">
    <property type="entry name" value="Nicotinate/Quinolinate PRTase N-terminal domain-like"/>
    <property type="match status" value="1"/>
</dbReference>
<dbReference type="PIRSF" id="PIRSF006250">
    <property type="entry name" value="NadC_ModD"/>
    <property type="match status" value="1"/>
</dbReference>
<feature type="domain" description="Quinolinate phosphoribosyl transferase C-terminal" evidence="6">
    <location>
        <begin position="108"/>
        <end position="175"/>
    </location>
</feature>
<evidence type="ECO:0000256" key="1">
    <source>
        <dbReference type="ARBA" id="ARBA00009400"/>
    </source>
</evidence>
<evidence type="ECO:0000256" key="4">
    <source>
        <dbReference type="ARBA" id="ARBA00022679"/>
    </source>
</evidence>
<comment type="similarity">
    <text evidence="1 5">Belongs to the NadC/ModD family.</text>
</comment>
<gene>
    <name evidence="8" type="primary">modD</name>
    <name evidence="8" type="ORF">CK623_01860</name>
</gene>
<comment type="caution">
    <text evidence="8">The sequence shown here is derived from an EMBL/GenBank/DDBJ whole genome shotgun (WGS) entry which is preliminary data.</text>
</comment>
<evidence type="ECO:0000259" key="6">
    <source>
        <dbReference type="Pfam" id="PF01729"/>
    </source>
</evidence>
<evidence type="ECO:0000256" key="5">
    <source>
        <dbReference type="PIRNR" id="PIRNR006250"/>
    </source>
</evidence>
<dbReference type="Pfam" id="PF02749">
    <property type="entry name" value="QRPTase_N"/>
    <property type="match status" value="1"/>
</dbReference>
<dbReference type="GO" id="GO:0005737">
    <property type="term" value="C:cytoplasm"/>
    <property type="evidence" value="ECO:0007669"/>
    <property type="project" value="TreeGrafter"/>
</dbReference>